<dbReference type="Gene3D" id="2.130.10.10">
    <property type="entry name" value="YVTN repeat-like/Quinoprotein amine dehydrogenase"/>
    <property type="match status" value="1"/>
</dbReference>
<dbReference type="Gene3D" id="3.40.50.300">
    <property type="entry name" value="P-loop containing nucleotide triphosphate hydrolases"/>
    <property type="match status" value="1"/>
</dbReference>
<feature type="repeat" description="WD" evidence="2">
    <location>
        <begin position="701"/>
        <end position="719"/>
    </location>
</feature>
<dbReference type="InterPro" id="IPR056884">
    <property type="entry name" value="NPHP3-like_N"/>
</dbReference>
<dbReference type="RefSeq" id="WP_201828148.1">
    <property type="nucleotide sequence ID" value="NZ_JAERRH010000058.1"/>
</dbReference>
<protein>
    <recommendedName>
        <fullName evidence="4">Nephrocystin 3-like N-terminal domain-containing protein</fullName>
    </recommendedName>
</protein>
<sequence length="983" mass="107374">MSKQKLSRWQRGENVPDWRSLRRLLSSVLLPDGGFDRSTERTWYAWHDAAYRYRQDNRGGRRMAAPTEKAPRTTAGGCGVRFDDGELEAHWSPRARGVEQGRAGWCFTGRTFALRQLVAWLDAEAPDGQVHVVTGGPGSGKSAVLARIVTLAHPTTRTLTPLDDAPDGTVPKIGCVSLAILARGRSLTDVLARIAAVTGTELAATLPDRQLDLLVKHLQSQPSPVTVVVDALDEAAEPDAIARALRRVAGDAEQAGVRILVGTRPGHQRTLLRACGHDARVIDLDSEPWLHRDDLVDYVRRRLLSTEDPHLRSPYRNRPELAERVADAVADRAFPTFLIAQLVSRTLTNSDTVFDPDIDDSLRLPGTVADAFDDYLVRLGPDRVRVRDLLMPLAYVHGRGLARDVVWVTLAGTLAPGGYTLADVDWLLASAADFLVEQIVDDGTASYRLYHQALVEALRLSRSEDVAQRQITKALTELAPIVGARRDWDSAPAYVRRYLALHAAAAQQLEPLLKDADFVLAAEHGVLTTALEEWTDHAEPEESRSRAQFFRLVPDQGDDRLRRAAELEQGARHLGLDHLAEQVDRIAPHRPWTTSWAHLGWGDRVDAHGCYHGNVHAIAMVESDGEPTLVLSGCGRLIARRLTDGQFLAELGSGRPYGGVEDFGDDWFAHLAWAYGNGDGAPDPFNPGVLIYTIASGQVGDQTYLVTGAHDGAVRLWHLGPATICSAHEKTRTAAVAAWRTERFYGPFWLKGAGFVGGDHPLVVAAELNGDVHFLDLESGSPAHPTARHPGDWLWAVTCAQVAGRPVVLTAGTFSGDKSTRGCVQMWDPATGMAMGEPMLHDSEVRAVTVTTLRNLTVAVTRTFGDLSIWDLATGRLVRRKSTHLFSTHSNMDVMEIAGRQVLVFGTEPSTLICETDGSATSVSRHRVDLVDLVSLEHLGTIRIDDGVLTVLGVGRHLVVGCMTGAVALRLDDTLVRPWSESN</sequence>
<evidence type="ECO:0000313" key="6">
    <source>
        <dbReference type="Proteomes" id="UP000621386"/>
    </source>
</evidence>
<evidence type="ECO:0000313" key="5">
    <source>
        <dbReference type="EMBL" id="MBL1110699.1"/>
    </source>
</evidence>
<dbReference type="InterPro" id="IPR036322">
    <property type="entry name" value="WD40_repeat_dom_sf"/>
</dbReference>
<dbReference type="PROSITE" id="PS50082">
    <property type="entry name" value="WD_REPEATS_2"/>
    <property type="match status" value="1"/>
</dbReference>
<dbReference type="PANTHER" id="PTHR10039">
    <property type="entry name" value="AMELOGENIN"/>
    <property type="match status" value="1"/>
</dbReference>
<dbReference type="Pfam" id="PF24883">
    <property type="entry name" value="NPHP3_N"/>
    <property type="match status" value="1"/>
</dbReference>
<proteinExistence type="predicted"/>
<dbReference type="SUPFAM" id="SSF50978">
    <property type="entry name" value="WD40 repeat-like"/>
    <property type="match status" value="1"/>
</dbReference>
<keyword evidence="2" id="KW-0853">WD repeat</keyword>
<gene>
    <name evidence="5" type="ORF">JK361_40255</name>
</gene>
<reference evidence="5 6" key="1">
    <citation type="submission" date="2021-01" db="EMBL/GenBank/DDBJ databases">
        <title>WGS of actinomycetes isolated from Thailand.</title>
        <authorList>
            <person name="Thawai C."/>
        </authorList>
    </citation>
    <scope>NUCLEOTIDE SEQUENCE [LARGE SCALE GENOMIC DNA]</scope>
    <source>
        <strain evidence="5 6">CH5-8</strain>
    </source>
</reference>
<dbReference type="InterPro" id="IPR027417">
    <property type="entry name" value="P-loop_NTPase"/>
</dbReference>
<feature type="region of interest" description="Disordered" evidence="3">
    <location>
        <begin position="58"/>
        <end position="79"/>
    </location>
</feature>
<name>A0ABS1PEK5_9ACTN</name>
<dbReference type="SUPFAM" id="SSF52540">
    <property type="entry name" value="P-loop containing nucleoside triphosphate hydrolases"/>
    <property type="match status" value="1"/>
</dbReference>
<keyword evidence="1" id="KW-0677">Repeat</keyword>
<evidence type="ECO:0000256" key="1">
    <source>
        <dbReference type="ARBA" id="ARBA00022737"/>
    </source>
</evidence>
<feature type="domain" description="Nephrocystin 3-like N-terminal" evidence="4">
    <location>
        <begin position="117"/>
        <end position="263"/>
    </location>
</feature>
<keyword evidence="6" id="KW-1185">Reference proteome</keyword>
<dbReference type="PANTHER" id="PTHR10039:SF14">
    <property type="entry name" value="NACHT DOMAIN-CONTAINING PROTEIN"/>
    <property type="match status" value="1"/>
</dbReference>
<comment type="caution">
    <text evidence="5">The sequence shown here is derived from an EMBL/GenBank/DDBJ whole genome shotgun (WGS) entry which is preliminary data.</text>
</comment>
<dbReference type="EMBL" id="JAERRH010000058">
    <property type="protein sequence ID" value="MBL1110699.1"/>
    <property type="molecule type" value="Genomic_DNA"/>
</dbReference>
<accession>A0ABS1PEK5</accession>
<organism evidence="5 6">
    <name type="scientific">Streptomyces musisoli</name>
    <dbReference type="NCBI Taxonomy" id="2802280"/>
    <lineage>
        <taxon>Bacteria</taxon>
        <taxon>Bacillati</taxon>
        <taxon>Actinomycetota</taxon>
        <taxon>Actinomycetes</taxon>
        <taxon>Kitasatosporales</taxon>
        <taxon>Streptomycetaceae</taxon>
        <taxon>Streptomyces</taxon>
    </lineage>
</organism>
<evidence type="ECO:0000256" key="3">
    <source>
        <dbReference type="SAM" id="MobiDB-lite"/>
    </source>
</evidence>
<evidence type="ECO:0000259" key="4">
    <source>
        <dbReference type="Pfam" id="PF24883"/>
    </source>
</evidence>
<dbReference type="Proteomes" id="UP000621386">
    <property type="component" value="Unassembled WGS sequence"/>
</dbReference>
<evidence type="ECO:0000256" key="2">
    <source>
        <dbReference type="PROSITE-ProRule" id="PRU00221"/>
    </source>
</evidence>
<dbReference type="InterPro" id="IPR015943">
    <property type="entry name" value="WD40/YVTN_repeat-like_dom_sf"/>
</dbReference>
<dbReference type="InterPro" id="IPR001680">
    <property type="entry name" value="WD40_rpt"/>
</dbReference>